<feature type="compositionally biased region" description="Polar residues" evidence="12">
    <location>
        <begin position="511"/>
        <end position="523"/>
    </location>
</feature>
<dbReference type="PRINTS" id="PR01265">
    <property type="entry name" value="LINKMODULE"/>
</dbReference>
<feature type="disulfide bond" evidence="9">
    <location>
        <begin position="1050"/>
        <end position="1059"/>
    </location>
</feature>
<feature type="disulfide bond" evidence="10">
    <location>
        <begin position="1299"/>
        <end position="1326"/>
    </location>
</feature>
<evidence type="ECO:0008006" key="20">
    <source>
        <dbReference type="Google" id="ProtNLM"/>
    </source>
</evidence>
<keyword evidence="19" id="KW-1185">Reference proteome</keyword>
<evidence type="ECO:0000256" key="4">
    <source>
        <dbReference type="ARBA" id="ARBA00022737"/>
    </source>
</evidence>
<dbReference type="Pfam" id="PF00008">
    <property type="entry name" value="EGF"/>
    <property type="match status" value="1"/>
</dbReference>
<evidence type="ECO:0000259" key="15">
    <source>
        <dbReference type="PROSITE" id="PS50835"/>
    </source>
</evidence>
<dbReference type="Gene3D" id="2.10.70.10">
    <property type="entry name" value="Complement Module, domain 1"/>
    <property type="match status" value="1"/>
</dbReference>
<feature type="domain" description="Sushi" evidence="16">
    <location>
        <begin position="1268"/>
        <end position="1328"/>
    </location>
</feature>
<evidence type="ECO:0000256" key="3">
    <source>
        <dbReference type="ARBA" id="ARBA00022729"/>
    </source>
</evidence>
<evidence type="ECO:0000313" key="19">
    <source>
        <dbReference type="Proteomes" id="UP000830375"/>
    </source>
</evidence>
<keyword evidence="2" id="KW-0964">Secreted</keyword>
<feature type="compositionally biased region" description="Polar residues" evidence="12">
    <location>
        <begin position="720"/>
        <end position="730"/>
    </location>
</feature>
<dbReference type="InterPro" id="IPR018097">
    <property type="entry name" value="EGF_Ca-bd_CS"/>
</dbReference>
<feature type="disulfide bond" evidence="11">
    <location>
        <begin position="327"/>
        <end position="348"/>
    </location>
</feature>
<comment type="subcellular location">
    <subcellularLocation>
        <location evidence="1">Secreted</location>
    </subcellularLocation>
</comment>
<evidence type="ECO:0000256" key="2">
    <source>
        <dbReference type="ARBA" id="ARBA00022525"/>
    </source>
</evidence>
<dbReference type="Proteomes" id="UP000830375">
    <property type="component" value="Unassembled WGS sequence"/>
</dbReference>
<evidence type="ECO:0000256" key="1">
    <source>
        <dbReference type="ARBA" id="ARBA00004613"/>
    </source>
</evidence>
<dbReference type="InterPro" id="IPR035976">
    <property type="entry name" value="Sushi/SCR/CCP_sf"/>
</dbReference>
<feature type="region of interest" description="Disordered" evidence="12">
    <location>
        <begin position="567"/>
        <end position="627"/>
    </location>
</feature>
<dbReference type="SMART" id="SM00181">
    <property type="entry name" value="EGF"/>
    <property type="match status" value="1"/>
</dbReference>
<dbReference type="SUPFAM" id="SSF57535">
    <property type="entry name" value="Complement control module/SCR domain"/>
    <property type="match status" value="1"/>
</dbReference>
<reference evidence="18 19" key="1">
    <citation type="submission" date="2022-01" db="EMBL/GenBank/DDBJ databases">
        <title>A high-quality chromosome-level genome assembly of rohu carp, Labeo rohita.</title>
        <authorList>
            <person name="Arick M.A. II"/>
            <person name="Hsu C.-Y."/>
            <person name="Magbanua Z."/>
            <person name="Pechanova O."/>
            <person name="Grover C."/>
            <person name="Miller E."/>
            <person name="Thrash A."/>
            <person name="Ezzel L."/>
            <person name="Alam S."/>
            <person name="Benzie J."/>
            <person name="Hamilton M."/>
            <person name="Karsi A."/>
            <person name="Lawrence M.L."/>
            <person name="Peterson D.G."/>
        </authorList>
    </citation>
    <scope>NUCLEOTIDE SEQUENCE [LARGE SCALE GENOMIC DNA]</scope>
    <source>
        <strain evidence="19">BAU-BD-2019</strain>
        <tissue evidence="18">Blood</tissue>
    </source>
</reference>
<dbReference type="InterPro" id="IPR016187">
    <property type="entry name" value="CTDL_fold"/>
</dbReference>
<keyword evidence="3" id="KW-0732">Signal</keyword>
<dbReference type="SMART" id="SM00406">
    <property type="entry name" value="IGv"/>
    <property type="match status" value="1"/>
</dbReference>
<dbReference type="InterPro" id="IPR013106">
    <property type="entry name" value="Ig_V-set"/>
</dbReference>
<dbReference type="InterPro" id="IPR003599">
    <property type="entry name" value="Ig_sub"/>
</dbReference>
<feature type="region of interest" description="Disordered" evidence="12">
    <location>
        <begin position="793"/>
        <end position="827"/>
    </location>
</feature>
<dbReference type="Gene3D" id="3.10.100.10">
    <property type="entry name" value="Mannose-Binding Protein A, subunit A"/>
    <property type="match status" value="3"/>
</dbReference>
<evidence type="ECO:0000256" key="11">
    <source>
        <dbReference type="PROSITE-ProRule" id="PRU00323"/>
    </source>
</evidence>
<feature type="disulfide bond" evidence="11">
    <location>
        <begin position="425"/>
        <end position="446"/>
    </location>
</feature>
<keyword evidence="7" id="KW-0325">Glycoprotein</keyword>
<evidence type="ECO:0000256" key="10">
    <source>
        <dbReference type="PROSITE-ProRule" id="PRU00302"/>
    </source>
</evidence>
<dbReference type="InterPro" id="IPR001881">
    <property type="entry name" value="EGF-like_Ca-bd_dom"/>
</dbReference>
<organism evidence="18 19">
    <name type="scientific">Labeo rohita</name>
    <name type="common">Indian major carp</name>
    <name type="synonym">Cyprinus rohita</name>
    <dbReference type="NCBI Taxonomy" id="84645"/>
    <lineage>
        <taxon>Eukaryota</taxon>
        <taxon>Metazoa</taxon>
        <taxon>Chordata</taxon>
        <taxon>Craniata</taxon>
        <taxon>Vertebrata</taxon>
        <taxon>Euteleostomi</taxon>
        <taxon>Actinopterygii</taxon>
        <taxon>Neopterygii</taxon>
        <taxon>Teleostei</taxon>
        <taxon>Ostariophysi</taxon>
        <taxon>Cypriniformes</taxon>
        <taxon>Cyprinidae</taxon>
        <taxon>Labeoninae</taxon>
        <taxon>Labeonini</taxon>
        <taxon>Labeo</taxon>
    </lineage>
</organism>
<keyword evidence="5" id="KW-0654">Proteoglycan</keyword>
<dbReference type="InterPro" id="IPR036179">
    <property type="entry name" value="Ig-like_dom_sf"/>
</dbReference>
<dbReference type="InterPro" id="IPR000742">
    <property type="entry name" value="EGF"/>
</dbReference>
<dbReference type="PROSITE" id="PS00022">
    <property type="entry name" value="EGF_1"/>
    <property type="match status" value="1"/>
</dbReference>
<dbReference type="PANTHER" id="PTHR22804">
    <property type="entry name" value="AGGRECAN/VERSICAN PROTEOGLYCAN"/>
    <property type="match status" value="1"/>
</dbReference>
<dbReference type="Pfam" id="PF07686">
    <property type="entry name" value="V-set"/>
    <property type="match status" value="1"/>
</dbReference>
<keyword evidence="8" id="KW-0393">Immunoglobulin domain</keyword>
<evidence type="ECO:0000313" key="18">
    <source>
        <dbReference type="EMBL" id="KAI2668002.1"/>
    </source>
</evidence>
<keyword evidence="4" id="KW-0677">Repeat</keyword>
<comment type="caution">
    <text evidence="18">The sequence shown here is derived from an EMBL/GenBank/DDBJ whole genome shotgun (WGS) entry which is preliminary data.</text>
</comment>
<gene>
    <name evidence="18" type="ORF">H4Q32_004629</name>
</gene>
<feature type="domain" description="Link" evidence="17">
    <location>
        <begin position="281"/>
        <end position="376"/>
    </location>
</feature>
<keyword evidence="6 9" id="KW-1015">Disulfide bond</keyword>
<evidence type="ECO:0000256" key="8">
    <source>
        <dbReference type="ARBA" id="ARBA00023319"/>
    </source>
</evidence>
<dbReference type="PROSITE" id="PS50963">
    <property type="entry name" value="LINK_2"/>
    <property type="match status" value="2"/>
</dbReference>
<dbReference type="InterPro" id="IPR000436">
    <property type="entry name" value="Sushi_SCR_CCP_dom"/>
</dbReference>
<dbReference type="SUPFAM" id="SSF56436">
    <property type="entry name" value="C-type lectin-like"/>
    <property type="match status" value="3"/>
</dbReference>
<feature type="compositionally biased region" description="Low complexity" evidence="12">
    <location>
        <begin position="702"/>
        <end position="713"/>
    </location>
</feature>
<keyword evidence="10" id="KW-0768">Sushi</keyword>
<dbReference type="InterPro" id="IPR016186">
    <property type="entry name" value="C-type_lectin-like/link_sf"/>
</dbReference>
<dbReference type="SMART" id="SM00034">
    <property type="entry name" value="CLECT"/>
    <property type="match status" value="1"/>
</dbReference>
<sequence>MYASHWCYCSTCQKQQRVDPSDVPCNRRLAVDADSLAGLTARNPSVTSENPSYRLNTPPCLESRISERFGVRPWKAPTALSITAQTDGTHILLRKWTNLVSNSRAFSRSAVLCVVGAECLDGWRLESDLAYRAEQQTPVLPSLLIFNIFFDTETGVSRAETPVTVRRVTHPPLRRPLADSALIPCVFTLPATLVPGHGPYIHWTRSSGAQERTVLTARDGVVRVHQAYAGRVSLPGYSTNPLNASLALSQLRSNDSGTFRCHVALGENYEQDTVNLEVTGVVFHYRSPADRYSLSFAEAVRACEENSAEVATPEQLWAAFHSSMNSCAAGWLKDQSVRYPVQRPELGCYGHAEFSQGVRNYGKRDPSELFDVYCFASDMQGEVFPAAVPDRLTHPEASAHCASLGGRLATVGQLYLAWRSGLDHCEPAWLSDGSVRFSISSLRSDCPAGEPGVRTVSPTELSNGTARFDAFCYREKKTQKALTGIVKSLLRPWRYMTGDDSSEERTEDTYSSRSDAQTASQPDSPDLQPANWTGQVDLDKEPLMAAEPAELSAEYLTVRLRAGDTSLDWSGQLDSFPDSRQVLPDLRSDLSPGGSAREEEDEDEGLSGQSVSPAAPSDAPQEKAESSLTNIVSSLWKPWSYLTGSEAEETTKSAAATETPVTDVRTTATPGSGLTSWWSHSWLSSPSTITNDKLITSFPATSPVVPTTVPPNTARDEADNNQTSRSTQDGPATAADWIVVTETPEQKTETLEPKVSISTENYSGESRVPETEGSSWGDTYPSSQAPLTVMTTSTDSFSTAPHGHEARGEIQYRRRNKPKRLNQSTTEMTTSVALSTTTPFILTSNAEDTGTTLLMSTDESHTSNFVTTVSSTVEQDLSSTETVKKNSSTGEEEGCGSFACVVKTPNEAIRAETTVFCCNEVKQAWMRGRGLRSERMIGGPLSARKTKIKGVRDSPRPTFGGSHVSQMSASVCQLYNHRQIVMDHLQSVTDTSVFCFAVDDRCSCLHGGTCLPHGEGFRCFCPQDVDDCQSNPCENGGTCIDKEDSFVCLCLPSYSGDRCERGETPETTHTHTHTQPKHELGKHRLRGVVSVFHYVDRSLSLSLSLRNTLHTWEDAEKDCREHSSHLTSITSSMEQDFLNGLGHENVWIGLNDRTVEEDFQWTDGMDVVYENWRENQPDNFFAGGEDCVVMITREDGKWNDGASIHTPLRRAQIGDLSSGLCTTIPTMPSFVAHPGSLAVSCGSDAKRQIYGRWLPAYGNQTHCLETELMCGTPPAVDNAYLVGRRRSHYDIHAVVRYQCADGFFQRHIPTVRCRPNGTWERPKIICNKCESQNTYYIVFDECEL</sequence>
<feature type="domain" description="EGF-like" evidence="13">
    <location>
        <begin position="1024"/>
        <end position="1060"/>
    </location>
</feature>
<feature type="region of interest" description="Disordered" evidence="12">
    <location>
        <begin position="702"/>
        <end position="733"/>
    </location>
</feature>
<dbReference type="PROSITE" id="PS50041">
    <property type="entry name" value="C_TYPE_LECTIN_2"/>
    <property type="match status" value="1"/>
</dbReference>
<evidence type="ECO:0000256" key="7">
    <source>
        <dbReference type="ARBA" id="ARBA00023180"/>
    </source>
</evidence>
<feature type="region of interest" description="Disordered" evidence="12">
    <location>
        <begin position="648"/>
        <end position="668"/>
    </location>
</feature>
<dbReference type="Pfam" id="PF00059">
    <property type="entry name" value="Lectin_C"/>
    <property type="match status" value="1"/>
</dbReference>
<dbReference type="PROSITE" id="PS50923">
    <property type="entry name" value="SUSHI"/>
    <property type="match status" value="1"/>
</dbReference>
<evidence type="ECO:0000259" key="17">
    <source>
        <dbReference type="PROSITE" id="PS50963"/>
    </source>
</evidence>
<dbReference type="Pfam" id="PF00193">
    <property type="entry name" value="Xlink"/>
    <property type="match status" value="2"/>
</dbReference>
<dbReference type="InterPro" id="IPR000152">
    <property type="entry name" value="EGF-type_Asp/Asn_hydroxyl_site"/>
</dbReference>
<dbReference type="PROSITE" id="PS01187">
    <property type="entry name" value="EGF_CA"/>
    <property type="match status" value="1"/>
</dbReference>
<dbReference type="PANTHER" id="PTHR22804:SF24">
    <property type="entry name" value="NEUROCAN CORE PROTEIN"/>
    <property type="match status" value="1"/>
</dbReference>
<dbReference type="InterPro" id="IPR000538">
    <property type="entry name" value="Link_dom"/>
</dbReference>
<dbReference type="Pfam" id="PF00084">
    <property type="entry name" value="Sushi"/>
    <property type="match status" value="1"/>
</dbReference>
<dbReference type="InterPro" id="IPR001304">
    <property type="entry name" value="C-type_lectin-like"/>
</dbReference>
<dbReference type="PROSITE" id="PS50026">
    <property type="entry name" value="EGF_3"/>
    <property type="match status" value="1"/>
</dbReference>
<comment type="caution">
    <text evidence="9">Lacks conserved residue(s) required for the propagation of feature annotation.</text>
</comment>
<evidence type="ECO:0000256" key="6">
    <source>
        <dbReference type="ARBA" id="ARBA00023157"/>
    </source>
</evidence>
<evidence type="ECO:0000259" key="14">
    <source>
        <dbReference type="PROSITE" id="PS50041"/>
    </source>
</evidence>
<evidence type="ECO:0000259" key="16">
    <source>
        <dbReference type="PROSITE" id="PS50923"/>
    </source>
</evidence>
<dbReference type="InterPro" id="IPR013783">
    <property type="entry name" value="Ig-like_fold"/>
</dbReference>
<dbReference type="PROSITE" id="PS00010">
    <property type="entry name" value="ASX_HYDROXYL"/>
    <property type="match status" value="1"/>
</dbReference>
<accession>A0ABQ8MYT2</accession>
<dbReference type="SUPFAM" id="SSF57196">
    <property type="entry name" value="EGF/Laminin"/>
    <property type="match status" value="1"/>
</dbReference>
<dbReference type="Gene3D" id="2.10.25.10">
    <property type="entry name" value="Laminin"/>
    <property type="match status" value="1"/>
</dbReference>
<dbReference type="CDD" id="cd03517">
    <property type="entry name" value="Link_domain_CSPGs_modules_1_3"/>
    <property type="match status" value="1"/>
</dbReference>
<dbReference type="CDD" id="cd00033">
    <property type="entry name" value="CCP"/>
    <property type="match status" value="1"/>
</dbReference>
<feature type="region of interest" description="Disordered" evidence="12">
    <location>
        <begin position="498"/>
        <end position="533"/>
    </location>
</feature>
<feature type="region of interest" description="Disordered" evidence="12">
    <location>
        <begin position="761"/>
        <end position="780"/>
    </location>
</feature>
<evidence type="ECO:0000256" key="12">
    <source>
        <dbReference type="SAM" id="MobiDB-lite"/>
    </source>
</evidence>
<keyword evidence="9" id="KW-0245">EGF-like domain</keyword>
<feature type="compositionally biased region" description="Basic and acidic residues" evidence="12">
    <location>
        <begin position="802"/>
        <end position="812"/>
    </location>
</feature>
<feature type="disulfide bond" evidence="10">
    <location>
        <begin position="1270"/>
        <end position="1313"/>
    </location>
</feature>
<dbReference type="InterPro" id="IPR007110">
    <property type="entry name" value="Ig-like_dom"/>
</dbReference>
<dbReference type="SMART" id="SM00179">
    <property type="entry name" value="EGF_CA"/>
    <property type="match status" value="1"/>
</dbReference>
<dbReference type="SMART" id="SM00445">
    <property type="entry name" value="LINK"/>
    <property type="match status" value="2"/>
</dbReference>
<dbReference type="SMART" id="SM00032">
    <property type="entry name" value="CCP"/>
    <property type="match status" value="1"/>
</dbReference>
<feature type="domain" description="Link" evidence="17">
    <location>
        <begin position="382"/>
        <end position="474"/>
    </location>
</feature>
<dbReference type="InterPro" id="IPR050691">
    <property type="entry name" value="Hyaluronan_bind_Proteoglycan"/>
</dbReference>
<name>A0ABQ8MYT2_LABRO</name>
<proteinExistence type="predicted"/>
<evidence type="ECO:0000256" key="5">
    <source>
        <dbReference type="ARBA" id="ARBA00022974"/>
    </source>
</evidence>
<dbReference type="Gene3D" id="2.60.40.10">
    <property type="entry name" value="Immunoglobulins"/>
    <property type="match status" value="1"/>
</dbReference>
<evidence type="ECO:0000256" key="9">
    <source>
        <dbReference type="PROSITE-ProRule" id="PRU00076"/>
    </source>
</evidence>
<dbReference type="SUPFAM" id="SSF48726">
    <property type="entry name" value="Immunoglobulin"/>
    <property type="match status" value="1"/>
</dbReference>
<evidence type="ECO:0000259" key="13">
    <source>
        <dbReference type="PROSITE" id="PS50026"/>
    </source>
</evidence>
<dbReference type="CDD" id="cd00054">
    <property type="entry name" value="EGF_CA"/>
    <property type="match status" value="1"/>
</dbReference>
<protein>
    <recommendedName>
        <fullName evidence="20">Neurocan core-like protein</fullName>
    </recommendedName>
</protein>
<feature type="domain" description="Ig-like" evidence="15">
    <location>
        <begin position="162"/>
        <end position="277"/>
    </location>
</feature>
<dbReference type="SMART" id="SM00409">
    <property type="entry name" value="IG"/>
    <property type="match status" value="1"/>
</dbReference>
<dbReference type="PROSITE" id="PS50835">
    <property type="entry name" value="IG_LIKE"/>
    <property type="match status" value="1"/>
</dbReference>
<dbReference type="EMBL" id="JACTAM010000002">
    <property type="protein sequence ID" value="KAI2668002.1"/>
    <property type="molecule type" value="Genomic_DNA"/>
</dbReference>
<feature type="domain" description="C-type lectin" evidence="14">
    <location>
        <begin position="1111"/>
        <end position="1200"/>
    </location>
</feature>